<accession>A0ABY4FE47</accession>
<dbReference type="PANTHER" id="PTHR39206:SF1">
    <property type="entry name" value="SLL8004 PROTEIN"/>
    <property type="match status" value="1"/>
</dbReference>
<evidence type="ECO:0000313" key="1">
    <source>
        <dbReference type="EMBL" id="UOQ54763.1"/>
    </source>
</evidence>
<evidence type="ECO:0008006" key="3">
    <source>
        <dbReference type="Google" id="ProtNLM"/>
    </source>
</evidence>
<dbReference type="InterPro" id="IPR027417">
    <property type="entry name" value="P-loop_NTPase"/>
</dbReference>
<keyword evidence="2" id="KW-1185">Reference proteome</keyword>
<gene>
    <name evidence="1" type="ORF">MUN80_08385</name>
</gene>
<protein>
    <recommendedName>
        <fullName evidence="3">UDP-N-acetylglucosamine kinase</fullName>
    </recommendedName>
</protein>
<dbReference type="Proteomes" id="UP000831785">
    <property type="component" value="Chromosome"/>
</dbReference>
<evidence type="ECO:0000313" key="2">
    <source>
        <dbReference type="Proteomes" id="UP000831785"/>
    </source>
</evidence>
<dbReference type="SUPFAM" id="SSF52540">
    <property type="entry name" value="P-loop containing nucleoside triphosphate hydrolases"/>
    <property type="match status" value="1"/>
</dbReference>
<dbReference type="PANTHER" id="PTHR39206">
    <property type="entry name" value="SLL8004 PROTEIN"/>
    <property type="match status" value="1"/>
</dbReference>
<dbReference type="RefSeq" id="WP_244722218.1">
    <property type="nucleotide sequence ID" value="NZ_CP095049.1"/>
</dbReference>
<reference evidence="1 2" key="1">
    <citation type="submission" date="2022-04" db="EMBL/GenBank/DDBJ databases">
        <title>Hymenobacter sp. isolated from the air.</title>
        <authorList>
            <person name="Won M."/>
            <person name="Lee C.-M."/>
            <person name="Woen H.-Y."/>
            <person name="Kwon S.-W."/>
        </authorList>
    </citation>
    <scope>NUCLEOTIDE SEQUENCE [LARGE SCALE GENOMIC DNA]</scope>
    <source>
        <strain evidence="2">5116 S-27</strain>
    </source>
</reference>
<sequence length="193" mass="21784">MPTVFILAGPNGAGKTSLYQHEAPTVPRLNGDSLYQQGMHIHDVEAELRKQMEGWVADMASFVIETNAASERDYALFETLKKAGYRLECRYVGLESVLDCLKRVAQRVAEGGHDVPAALIQHRYNSSLSLLKRNYRVFDRLQLYDNSEAQPEELVDFVPGSPLVELQALPDWASAVVKHLIKMEAVYQRLPRK</sequence>
<dbReference type="EMBL" id="CP095049">
    <property type="protein sequence ID" value="UOQ54763.1"/>
    <property type="molecule type" value="Genomic_DNA"/>
</dbReference>
<proteinExistence type="predicted"/>
<name>A0ABY4FE47_9BACT</name>
<organism evidence="1 2">
    <name type="scientific">Hymenobacter cellulosivorans</name>
    <dbReference type="NCBI Taxonomy" id="2932249"/>
    <lineage>
        <taxon>Bacteria</taxon>
        <taxon>Pseudomonadati</taxon>
        <taxon>Bacteroidota</taxon>
        <taxon>Cytophagia</taxon>
        <taxon>Cytophagales</taxon>
        <taxon>Hymenobacteraceae</taxon>
        <taxon>Hymenobacter</taxon>
    </lineage>
</organism>
<dbReference type="Gene3D" id="3.40.50.300">
    <property type="entry name" value="P-loop containing nucleotide triphosphate hydrolases"/>
    <property type="match status" value="1"/>
</dbReference>